<accession>A0A7W8E462</accession>
<feature type="chain" id="PRO_5031297157" description="Adhesin domain-containing protein" evidence="1">
    <location>
        <begin position="23"/>
        <end position="221"/>
    </location>
</feature>
<evidence type="ECO:0000256" key="1">
    <source>
        <dbReference type="SAM" id="SignalP"/>
    </source>
</evidence>
<protein>
    <recommendedName>
        <fullName evidence="4">Adhesin domain-containing protein</fullName>
    </recommendedName>
</protein>
<dbReference type="PROSITE" id="PS51257">
    <property type="entry name" value="PROKAR_LIPOPROTEIN"/>
    <property type="match status" value="1"/>
</dbReference>
<evidence type="ECO:0000313" key="3">
    <source>
        <dbReference type="Proteomes" id="UP000540989"/>
    </source>
</evidence>
<feature type="signal peptide" evidence="1">
    <location>
        <begin position="1"/>
        <end position="22"/>
    </location>
</feature>
<evidence type="ECO:0008006" key="4">
    <source>
        <dbReference type="Google" id="ProtNLM"/>
    </source>
</evidence>
<keyword evidence="3" id="KW-1185">Reference proteome</keyword>
<evidence type="ECO:0000313" key="2">
    <source>
        <dbReference type="EMBL" id="MBB5058171.1"/>
    </source>
</evidence>
<dbReference type="EMBL" id="JACHIP010000004">
    <property type="protein sequence ID" value="MBB5058171.1"/>
    <property type="molecule type" value="Genomic_DNA"/>
</dbReference>
<gene>
    <name evidence="2" type="ORF">HDF16_002885</name>
</gene>
<name>A0A7W8E462_9BACT</name>
<dbReference type="AlphaFoldDB" id="A0A7W8E462"/>
<comment type="caution">
    <text evidence="2">The sequence shown here is derived from an EMBL/GenBank/DDBJ whole genome shotgun (WGS) entry which is preliminary data.</text>
</comment>
<organism evidence="2 3">
    <name type="scientific">Granulicella aggregans</name>
    <dbReference type="NCBI Taxonomy" id="474949"/>
    <lineage>
        <taxon>Bacteria</taxon>
        <taxon>Pseudomonadati</taxon>
        <taxon>Acidobacteriota</taxon>
        <taxon>Terriglobia</taxon>
        <taxon>Terriglobales</taxon>
        <taxon>Acidobacteriaceae</taxon>
        <taxon>Granulicella</taxon>
    </lineage>
</organism>
<dbReference type="RefSeq" id="WP_184217647.1">
    <property type="nucleotide sequence ID" value="NZ_JACHIP010000004.1"/>
</dbReference>
<sequence>MQTPRKVIVTLTSLFLSTCACFSQPTIPCGQSLDAALHSGALLTIDSRPAGIEIVPTDAATEKETIHVTCKPDSAEHDTDYAMRTHLQLSGTPSHTRLTITGVRLEHNGVQIRIEVPHKTNLELQMPAGQVTVEDVVGDKDIELKAGQITISSTHTWNYRKVDVSVGIGQVNAQVYGANKGGFFRDFHKQDAGGEYRLHAHVMTGQIDLLGKRTHTAADPE</sequence>
<dbReference type="Proteomes" id="UP000540989">
    <property type="component" value="Unassembled WGS sequence"/>
</dbReference>
<reference evidence="2 3" key="1">
    <citation type="submission" date="2020-08" db="EMBL/GenBank/DDBJ databases">
        <title>Genomic Encyclopedia of Type Strains, Phase IV (KMG-V): Genome sequencing to study the core and pangenomes of soil and plant-associated prokaryotes.</title>
        <authorList>
            <person name="Whitman W."/>
        </authorList>
    </citation>
    <scope>NUCLEOTIDE SEQUENCE [LARGE SCALE GENOMIC DNA]</scope>
    <source>
        <strain evidence="2 3">M8UP14</strain>
    </source>
</reference>
<proteinExistence type="predicted"/>
<keyword evidence="1" id="KW-0732">Signal</keyword>